<dbReference type="EMBL" id="CP009571">
    <property type="protein sequence ID" value="AIT07706.1"/>
    <property type="molecule type" value="Genomic_DNA"/>
</dbReference>
<dbReference type="NCBIfam" id="TIGR02429">
    <property type="entry name" value="pcaI_scoA_fam"/>
    <property type="match status" value="1"/>
</dbReference>
<dbReference type="Gene3D" id="3.40.1080.10">
    <property type="entry name" value="Glutaconate Coenzyme A-transferase"/>
    <property type="match status" value="2"/>
</dbReference>
<feature type="active site" description="5-glutamyl coenzyme A thioester intermediate" evidence="4">
    <location>
        <position position="292"/>
    </location>
</feature>
<name>A0A097EJG6_9SPHN</name>
<keyword evidence="6" id="KW-1185">Reference proteome</keyword>
<dbReference type="SUPFAM" id="SSF100950">
    <property type="entry name" value="NagB/RpiA/CoA transferase-like"/>
    <property type="match status" value="2"/>
</dbReference>
<dbReference type="Proteomes" id="UP000033200">
    <property type="component" value="Chromosome"/>
</dbReference>
<dbReference type="PANTHER" id="PTHR13707:SF60">
    <property type="entry name" value="ACETATE COA-TRANSFERASE SUBUNIT ALPHA"/>
    <property type="match status" value="1"/>
</dbReference>
<dbReference type="GO" id="GO:0046952">
    <property type="term" value="P:ketone body catabolic process"/>
    <property type="evidence" value="ECO:0007669"/>
    <property type="project" value="InterPro"/>
</dbReference>
<evidence type="ECO:0000256" key="3">
    <source>
        <dbReference type="PIRNR" id="PIRNR000858"/>
    </source>
</evidence>
<dbReference type="EC" id="2.8.3.8" evidence="3"/>
<gene>
    <name evidence="5" type="ORF">MC45_16510</name>
</gene>
<organism evidence="5 6">
    <name type="scientific">Sphingomonas taxi</name>
    <dbReference type="NCBI Taxonomy" id="1549858"/>
    <lineage>
        <taxon>Bacteria</taxon>
        <taxon>Pseudomonadati</taxon>
        <taxon>Pseudomonadota</taxon>
        <taxon>Alphaproteobacteria</taxon>
        <taxon>Sphingomonadales</taxon>
        <taxon>Sphingomonadaceae</taxon>
        <taxon>Sphingomonas</taxon>
    </lineage>
</organism>
<reference evidence="5 6" key="1">
    <citation type="submission" date="2014-09" db="EMBL/GenBank/DDBJ databases">
        <title>Using Illumina technology Improving SMRT sequencing Genome Assembly by RASTools.</title>
        <authorList>
            <person name="Zhou Y."/>
            <person name="Ma T."/>
            <person name="Liu T."/>
        </authorList>
    </citation>
    <scope>NUCLEOTIDE SEQUENCE [LARGE SCALE GENOMIC DNA]</scope>
    <source>
        <strain evidence="5 6">ATCC 55669</strain>
    </source>
</reference>
<dbReference type="KEGG" id="stax:MC45_16510"/>
<dbReference type="HOGENOM" id="CLU_019942_5_0_5"/>
<accession>A0A097EJG6</accession>
<dbReference type="InterPro" id="IPR014388">
    <property type="entry name" value="3-oxoacid_CoA-transferase"/>
</dbReference>
<sequence>MNKLFDSPDAAVADIADGATVAIAGFGVGHSYPNSLTVALRDQGATHLRVVANSLGGGGQHRPQILVENGQVDAVVLSFSARPGIASPEEALVAEGKLDLEMVPQGILVDRLRAAAAGLPAFYSPVTVGTPLADGKEVRDFDGKAYVLERSLPVDVALIRGWRADRFGNVQFRGSSAHFHASFAKAARLAIVEVQEIVEPGVIAPDQIDLPGIFVHRVVQSTITIGASAGRMGRRAPESGRDYLGKPALSRSAIARRAAALVPDGSYINLGSGLPTLVAGHIRGREVFLHAENGALGYDLLDDPEDYDPDFFDAAGNFIRLRSGGAVFESVASFEIARSGKLSAIMLGAYQVSEAADLANWATPGQQGGGIGGAMDLAASGAPVIVVMEHTDSKGRPKLVADCAYPLTAPGCVTTIVTDLALFQWRDGRFVVEEIAPGFTREDIRGLTPMRFDFAATLGVLGEG</sequence>
<dbReference type="RefSeq" id="WP_038665521.1">
    <property type="nucleotide sequence ID" value="NZ_CP009571.1"/>
</dbReference>
<evidence type="ECO:0000313" key="5">
    <source>
        <dbReference type="EMBL" id="AIT07706.1"/>
    </source>
</evidence>
<dbReference type="InterPro" id="IPR004165">
    <property type="entry name" value="CoA_trans_fam_I"/>
</dbReference>
<dbReference type="eggNOG" id="COG2057">
    <property type="taxonomic scope" value="Bacteria"/>
</dbReference>
<evidence type="ECO:0000256" key="4">
    <source>
        <dbReference type="PIRSR" id="PIRSR000858-1"/>
    </source>
</evidence>
<dbReference type="Pfam" id="PF01144">
    <property type="entry name" value="CoA_trans"/>
    <property type="match status" value="2"/>
</dbReference>
<keyword evidence="2 3" id="KW-0808">Transferase</keyword>
<dbReference type="GO" id="GO:0008775">
    <property type="term" value="F:acetate CoA-transferase activity"/>
    <property type="evidence" value="ECO:0007669"/>
    <property type="project" value="UniProtKB-EC"/>
</dbReference>
<comment type="similarity">
    <text evidence="1 3">Belongs to the 3-oxoacid CoA-transferase family.</text>
</comment>
<evidence type="ECO:0000313" key="6">
    <source>
        <dbReference type="Proteomes" id="UP000033200"/>
    </source>
</evidence>
<dbReference type="AlphaFoldDB" id="A0A097EJG6"/>
<dbReference type="PIRSF" id="PIRSF000858">
    <property type="entry name" value="SCOT-t"/>
    <property type="match status" value="1"/>
</dbReference>
<dbReference type="eggNOG" id="COG1788">
    <property type="taxonomic scope" value="Bacteria"/>
</dbReference>
<evidence type="ECO:0000256" key="1">
    <source>
        <dbReference type="ARBA" id="ARBA00007154"/>
    </source>
</evidence>
<dbReference type="PANTHER" id="PTHR13707">
    <property type="entry name" value="KETOACID-COENZYME A TRANSFERASE"/>
    <property type="match status" value="1"/>
</dbReference>
<comment type="function">
    <text evidence="3">CoA transferase having broad substrate specificity for short-chain acyl-CoA thioesters with the activity decreasing when the length of the carboxylic acid chain exceeds four carbons.</text>
</comment>
<dbReference type="InterPro" id="IPR037171">
    <property type="entry name" value="NagB/RpiA_transferase-like"/>
</dbReference>
<dbReference type="InterPro" id="IPR012792">
    <property type="entry name" value="3-oxoacid_CoA-transf_A"/>
</dbReference>
<proteinExistence type="inferred from homology"/>
<comment type="catalytic activity">
    <reaction evidence="3">
        <text>an acyl-CoA + acetate = a carboxylate + acetyl-CoA</text>
        <dbReference type="Rhea" id="RHEA:13381"/>
        <dbReference type="ChEBI" id="CHEBI:29067"/>
        <dbReference type="ChEBI" id="CHEBI:30089"/>
        <dbReference type="ChEBI" id="CHEBI:57288"/>
        <dbReference type="ChEBI" id="CHEBI:58342"/>
        <dbReference type="EC" id="2.8.3.8"/>
    </reaction>
</comment>
<protein>
    <recommendedName>
        <fullName evidence="3">Acetate CoA-transferase YdiF</fullName>
        <ecNumber evidence="3">2.8.3.8</ecNumber>
    </recommendedName>
</protein>
<dbReference type="SMART" id="SM00882">
    <property type="entry name" value="CoA_trans"/>
    <property type="match status" value="2"/>
</dbReference>
<evidence type="ECO:0000256" key="2">
    <source>
        <dbReference type="ARBA" id="ARBA00022679"/>
    </source>
</evidence>
<dbReference type="STRING" id="1549858.MC45_16510"/>